<gene>
    <name evidence="1" type="ORF">PCO31110_04502</name>
</gene>
<dbReference type="AlphaFoldDB" id="A0A5E4YD45"/>
<name>A0A5E4YD45_9BURK</name>
<dbReference type="Proteomes" id="UP000337189">
    <property type="component" value="Unassembled WGS sequence"/>
</dbReference>
<organism evidence="1 2">
    <name type="scientific">Pandoraea communis</name>
    <dbReference type="NCBI Taxonomy" id="2508297"/>
    <lineage>
        <taxon>Bacteria</taxon>
        <taxon>Pseudomonadati</taxon>
        <taxon>Pseudomonadota</taxon>
        <taxon>Betaproteobacteria</taxon>
        <taxon>Burkholderiales</taxon>
        <taxon>Burkholderiaceae</taxon>
        <taxon>Pandoraea</taxon>
    </lineage>
</organism>
<reference evidence="1 2" key="1">
    <citation type="submission" date="2019-08" db="EMBL/GenBank/DDBJ databases">
        <authorList>
            <person name="Peeters C."/>
        </authorList>
    </citation>
    <scope>NUCLEOTIDE SEQUENCE [LARGE SCALE GENOMIC DNA]</scope>
    <source>
        <strain evidence="1 2">LMG 31110</strain>
    </source>
</reference>
<evidence type="ECO:0000313" key="1">
    <source>
        <dbReference type="EMBL" id="VVE46659.1"/>
    </source>
</evidence>
<sequence>MVLRAGGAPLKAMPTSIRRTGAIPMSRSEGARTSRADDVYALLKCDIADFRPVPGDRFTEAEVCER</sequence>
<dbReference type="EMBL" id="CABPSJ010000007">
    <property type="protein sequence ID" value="VVE46659.1"/>
    <property type="molecule type" value="Genomic_DNA"/>
</dbReference>
<protein>
    <submittedName>
        <fullName evidence="1">GntR family transcriptional regulator</fullName>
    </submittedName>
</protein>
<accession>A0A5E4YD45</accession>
<proteinExistence type="predicted"/>
<evidence type="ECO:0000313" key="2">
    <source>
        <dbReference type="Proteomes" id="UP000337189"/>
    </source>
</evidence>